<sequence>MNIVKKWNLMKHIIFTIIIVSMCIIIDTLVNISKYNKGIESIGGGDGPVAVFTAGDFLGLIVNKYTVIFIIIMLLYKPLKLLIYKLIIED</sequence>
<feature type="transmembrane region" description="Helical" evidence="1">
    <location>
        <begin position="50"/>
        <end position="76"/>
    </location>
</feature>
<evidence type="ECO:0000256" key="1">
    <source>
        <dbReference type="SAM" id="Phobius"/>
    </source>
</evidence>
<dbReference type="Proteomes" id="UP001144256">
    <property type="component" value="Unassembled WGS sequence"/>
</dbReference>
<protein>
    <submittedName>
        <fullName evidence="2">Uncharacterized protein</fullName>
    </submittedName>
</protein>
<keyword evidence="1" id="KW-0812">Transmembrane</keyword>
<feature type="transmembrane region" description="Helical" evidence="1">
    <location>
        <begin position="12"/>
        <end position="30"/>
    </location>
</feature>
<comment type="caution">
    <text evidence="2">The sequence shown here is derived from an EMBL/GenBank/DDBJ whole genome shotgun (WGS) entry which is preliminary data.</text>
</comment>
<evidence type="ECO:0000313" key="2">
    <source>
        <dbReference type="EMBL" id="GKX30570.1"/>
    </source>
</evidence>
<gene>
    <name evidence="2" type="ORF">SH1V18_30500</name>
</gene>
<organism evidence="2 3">
    <name type="scientific">Vallitalea longa</name>
    <dbReference type="NCBI Taxonomy" id="2936439"/>
    <lineage>
        <taxon>Bacteria</taxon>
        <taxon>Bacillati</taxon>
        <taxon>Bacillota</taxon>
        <taxon>Clostridia</taxon>
        <taxon>Lachnospirales</taxon>
        <taxon>Vallitaleaceae</taxon>
        <taxon>Vallitalea</taxon>
    </lineage>
</organism>
<evidence type="ECO:0000313" key="3">
    <source>
        <dbReference type="Proteomes" id="UP001144256"/>
    </source>
</evidence>
<dbReference type="AlphaFoldDB" id="A0A9W6DFG7"/>
<keyword evidence="3" id="KW-1185">Reference proteome</keyword>
<reference evidence="2" key="1">
    <citation type="submission" date="2022-06" db="EMBL/GenBank/DDBJ databases">
        <title>Vallitalea longa sp. nov., an anaerobic bacterium isolated from marine sediment.</title>
        <authorList>
            <person name="Hirano S."/>
            <person name="Terahara T."/>
            <person name="Mori K."/>
            <person name="Hamada M."/>
            <person name="Matsumoto R."/>
            <person name="Kobayashi T."/>
        </authorList>
    </citation>
    <scope>NUCLEOTIDE SEQUENCE</scope>
    <source>
        <strain evidence="2">SH18-1</strain>
    </source>
</reference>
<dbReference type="EMBL" id="BRLB01000010">
    <property type="protein sequence ID" value="GKX30570.1"/>
    <property type="molecule type" value="Genomic_DNA"/>
</dbReference>
<proteinExistence type="predicted"/>
<dbReference type="RefSeq" id="WP_281816864.1">
    <property type="nucleotide sequence ID" value="NZ_BRLB01000010.1"/>
</dbReference>
<keyword evidence="1" id="KW-0472">Membrane</keyword>
<name>A0A9W6DFG7_9FIRM</name>
<accession>A0A9W6DFG7</accession>
<keyword evidence="1" id="KW-1133">Transmembrane helix</keyword>